<gene>
    <name evidence="2" type="ORF">SP90_07310</name>
</gene>
<protein>
    <submittedName>
        <fullName evidence="2">Uncharacterized protein</fullName>
    </submittedName>
</protein>
<name>A0A1B7XDZ5_9BACT</name>
<dbReference type="Proteomes" id="UP000091979">
    <property type="component" value="Unassembled WGS sequence"/>
</dbReference>
<proteinExistence type="predicted"/>
<organism evidence="2 3">
    <name type="scientific">Halodesulfovibrio spirochaetisodalis</name>
    <dbReference type="NCBI Taxonomy" id="1560234"/>
    <lineage>
        <taxon>Bacteria</taxon>
        <taxon>Pseudomonadati</taxon>
        <taxon>Thermodesulfobacteriota</taxon>
        <taxon>Desulfovibrionia</taxon>
        <taxon>Desulfovibrionales</taxon>
        <taxon>Desulfovibrionaceae</taxon>
        <taxon>Halodesulfovibrio</taxon>
    </lineage>
</organism>
<evidence type="ECO:0000256" key="1">
    <source>
        <dbReference type="SAM" id="MobiDB-lite"/>
    </source>
</evidence>
<dbReference type="AlphaFoldDB" id="A0A1B7XDZ5"/>
<evidence type="ECO:0000313" key="2">
    <source>
        <dbReference type="EMBL" id="OBQ52381.1"/>
    </source>
</evidence>
<accession>A0A1B7XDZ5</accession>
<reference evidence="2 3" key="1">
    <citation type="submission" date="2015-01" db="EMBL/GenBank/DDBJ databases">
        <title>Desulfovibrio sp. JC271 draft genome sequence.</title>
        <authorList>
            <person name="Shivani Y."/>
            <person name="Subhash Y."/>
            <person name="Sasikala C."/>
            <person name="Ramana C.V."/>
        </authorList>
    </citation>
    <scope>NUCLEOTIDE SEQUENCE [LARGE SCALE GENOMIC DNA]</scope>
    <source>
        <strain evidence="2 3">JC271</strain>
    </source>
</reference>
<dbReference type="EMBL" id="JXMS01000010">
    <property type="protein sequence ID" value="OBQ52381.1"/>
    <property type="molecule type" value="Genomic_DNA"/>
</dbReference>
<feature type="region of interest" description="Disordered" evidence="1">
    <location>
        <begin position="32"/>
        <end position="56"/>
    </location>
</feature>
<feature type="compositionally biased region" description="Basic residues" evidence="1">
    <location>
        <begin position="46"/>
        <end position="56"/>
    </location>
</feature>
<evidence type="ECO:0000313" key="3">
    <source>
        <dbReference type="Proteomes" id="UP000091979"/>
    </source>
</evidence>
<sequence length="75" mass="8428">MFPSLDVKQLSLSPICNPYGYTATQNTGQHRSDYAVTNRGSGKIKTPVRKGYKKRSSLRSSNAADYPFFSTIMYK</sequence>
<dbReference type="PATRIC" id="fig|1560234.3.peg.279"/>
<comment type="caution">
    <text evidence="2">The sequence shown here is derived from an EMBL/GenBank/DDBJ whole genome shotgun (WGS) entry which is preliminary data.</text>
</comment>
<keyword evidence="3" id="KW-1185">Reference proteome</keyword>